<dbReference type="AlphaFoldDB" id="S5ZB23"/>
<proteinExistence type="predicted"/>
<dbReference type="OrthoDB" id="86277at2157"/>
<dbReference type="HOGENOM" id="CLU_1113919_0_0_2"/>
<protein>
    <submittedName>
        <fullName evidence="2">Uncharacterized protein</fullName>
    </submittedName>
</protein>
<name>S5ZB23_THELN</name>
<dbReference type="RefSeq" id="WP_020953690.1">
    <property type="nucleotide sequence ID" value="NC_022084.1"/>
</dbReference>
<feature type="coiled-coil region" evidence="1">
    <location>
        <begin position="42"/>
        <end position="170"/>
    </location>
</feature>
<dbReference type="Proteomes" id="UP000015502">
    <property type="component" value="Chromosome"/>
</dbReference>
<keyword evidence="3" id="KW-1185">Reference proteome</keyword>
<dbReference type="KEGG" id="tlt:OCC_13925"/>
<evidence type="ECO:0000256" key="1">
    <source>
        <dbReference type="SAM" id="Coils"/>
    </source>
</evidence>
<reference evidence="2 3" key="1">
    <citation type="journal article" date="2012" name="J. Bacteriol.">
        <title>Genome sequence of the model hyperthermophilic archaeon Thermococcus litoralis NS-C.</title>
        <authorList>
            <person name="Gardner A.F."/>
            <person name="Kumar S."/>
            <person name="Perler F.B."/>
        </authorList>
    </citation>
    <scope>NUCLEOTIDE SEQUENCE [LARGE SCALE GENOMIC DNA]</scope>
    <source>
        <strain evidence="3">ATCC 51850 / DSM 5473 / JCM 8560 / NS-C</strain>
    </source>
</reference>
<dbReference type="PaxDb" id="523849-OCC_13925"/>
<accession>S5ZB23</accession>
<evidence type="ECO:0000313" key="3">
    <source>
        <dbReference type="Proteomes" id="UP000015502"/>
    </source>
</evidence>
<gene>
    <name evidence="2" type="ORF">OCC_13925</name>
</gene>
<organism evidence="2 3">
    <name type="scientific">Thermococcus litoralis (strain ATCC 51850 / DSM 5473 / JCM 8560 / NS-C)</name>
    <dbReference type="NCBI Taxonomy" id="523849"/>
    <lineage>
        <taxon>Archaea</taxon>
        <taxon>Methanobacteriati</taxon>
        <taxon>Methanobacteriota</taxon>
        <taxon>Thermococci</taxon>
        <taxon>Thermococcales</taxon>
        <taxon>Thermococcaceae</taxon>
        <taxon>Thermococcus</taxon>
    </lineage>
</organism>
<dbReference type="EMBL" id="CP006670">
    <property type="protein sequence ID" value="AGT34268.1"/>
    <property type="molecule type" value="Genomic_DNA"/>
</dbReference>
<dbReference type="GeneID" id="16549528"/>
<evidence type="ECO:0000313" key="2">
    <source>
        <dbReference type="EMBL" id="AGT34268.1"/>
    </source>
</evidence>
<dbReference type="Gene3D" id="1.20.5.1700">
    <property type="match status" value="1"/>
</dbReference>
<keyword evidence="1" id="KW-0175">Coiled coil</keyword>
<sequence>MIEYLSIVAIIFVLALAYYVKDNVNKVISHFFDVKRSVQSSMEEVEHIKEELTSQIALLQHDVEHLKENKVEELDEYESWKIKNLEQKISKLEKILKEQATYGNNREKELKFIKNEISYLKSEIHKTQEFLQKELDKLKDEVKNSLIREVEGEIELLEEMIEQRKEQELQEFMEILSFSVNLKPEKIQKGLLELKKGLLSLRDIAKIYVLTEKGQEEFYKLRNNIIELLKNLRKLAIVSHPEEKNLQPV</sequence>